<comment type="catalytic activity">
    <reaction evidence="7">
        <text>a 2'-deoxyadenosine in DNA + S-adenosyl-L-methionine = an N(6)-methyl-2'-deoxyadenosine in DNA + S-adenosyl-L-homocysteine + H(+)</text>
        <dbReference type="Rhea" id="RHEA:15197"/>
        <dbReference type="Rhea" id="RHEA-COMP:12418"/>
        <dbReference type="Rhea" id="RHEA-COMP:12419"/>
        <dbReference type="ChEBI" id="CHEBI:15378"/>
        <dbReference type="ChEBI" id="CHEBI:57856"/>
        <dbReference type="ChEBI" id="CHEBI:59789"/>
        <dbReference type="ChEBI" id="CHEBI:90615"/>
        <dbReference type="ChEBI" id="CHEBI:90616"/>
        <dbReference type="EC" id="2.1.1.72"/>
    </reaction>
</comment>
<evidence type="ECO:0000313" key="12">
    <source>
        <dbReference type="Proteomes" id="UP000467236"/>
    </source>
</evidence>
<keyword evidence="5" id="KW-0949">S-adenosyl-L-methionine</keyword>
<dbReference type="KEGG" id="mshj:MSHI_21100"/>
<keyword evidence="11" id="KW-0378">Hydrolase</keyword>
<dbReference type="GO" id="GO:0004519">
    <property type="term" value="F:endonuclease activity"/>
    <property type="evidence" value="ECO:0007669"/>
    <property type="project" value="UniProtKB-KW"/>
</dbReference>
<dbReference type="Proteomes" id="UP000467236">
    <property type="component" value="Chromosome"/>
</dbReference>
<evidence type="ECO:0000256" key="4">
    <source>
        <dbReference type="ARBA" id="ARBA00022679"/>
    </source>
</evidence>
<keyword evidence="3" id="KW-0489">Methyltransferase</keyword>
<name>A0A7I7MPL1_9MYCO</name>
<evidence type="ECO:0000256" key="6">
    <source>
        <dbReference type="ARBA" id="ARBA00022747"/>
    </source>
</evidence>
<keyword evidence="6" id="KW-0680">Restriction system</keyword>
<comment type="similarity">
    <text evidence="1">Belongs to the N(4)/N(6)-methyltransferase family.</text>
</comment>
<proteinExistence type="inferred from homology"/>
<evidence type="ECO:0000256" key="8">
    <source>
        <dbReference type="SAM" id="MobiDB-lite"/>
    </source>
</evidence>
<dbReference type="EMBL" id="AP022575">
    <property type="protein sequence ID" value="BBX74204.1"/>
    <property type="molecule type" value="Genomic_DNA"/>
</dbReference>
<dbReference type="Gene3D" id="3.40.50.150">
    <property type="entry name" value="Vaccinia Virus protein VP39"/>
    <property type="match status" value="1"/>
</dbReference>
<organism evidence="11 12">
    <name type="scientific">Mycobacterium shinjukuense</name>
    <dbReference type="NCBI Taxonomy" id="398694"/>
    <lineage>
        <taxon>Bacteria</taxon>
        <taxon>Bacillati</taxon>
        <taxon>Actinomycetota</taxon>
        <taxon>Actinomycetes</taxon>
        <taxon>Mycobacteriales</taxon>
        <taxon>Mycobacteriaceae</taxon>
        <taxon>Mycobacterium</taxon>
    </lineage>
</organism>
<dbReference type="SUPFAM" id="SSF53335">
    <property type="entry name" value="S-adenosyl-L-methionine-dependent methyltransferases"/>
    <property type="match status" value="1"/>
</dbReference>
<dbReference type="AlphaFoldDB" id="A0A7I7MPL1"/>
<dbReference type="InterPro" id="IPR003356">
    <property type="entry name" value="DNA_methylase_A-5"/>
</dbReference>
<protein>
    <recommendedName>
        <fullName evidence="2">site-specific DNA-methyltransferase (adenine-specific)</fullName>
        <ecNumber evidence="2">2.1.1.72</ecNumber>
    </recommendedName>
</protein>
<dbReference type="GO" id="GO:0032259">
    <property type="term" value="P:methylation"/>
    <property type="evidence" value="ECO:0007669"/>
    <property type="project" value="UniProtKB-KW"/>
</dbReference>
<evidence type="ECO:0000256" key="3">
    <source>
        <dbReference type="ARBA" id="ARBA00022603"/>
    </source>
</evidence>
<dbReference type="InterPro" id="IPR038333">
    <property type="entry name" value="T1MK-like_N_sf"/>
</dbReference>
<dbReference type="GO" id="GO:0008170">
    <property type="term" value="F:N-methyltransferase activity"/>
    <property type="evidence" value="ECO:0007669"/>
    <property type="project" value="InterPro"/>
</dbReference>
<reference evidence="11 12" key="1">
    <citation type="journal article" date="2019" name="Emerg. Microbes Infect.">
        <title>Comprehensive subspecies identification of 175 nontuberculous mycobacteria species based on 7547 genomic profiles.</title>
        <authorList>
            <person name="Matsumoto Y."/>
            <person name="Kinjo T."/>
            <person name="Motooka D."/>
            <person name="Nabeya D."/>
            <person name="Jung N."/>
            <person name="Uechi K."/>
            <person name="Horii T."/>
            <person name="Iida T."/>
            <person name="Fujita J."/>
            <person name="Nakamura S."/>
        </authorList>
    </citation>
    <scope>NUCLEOTIDE SEQUENCE [LARGE SCALE GENOMIC DNA]</scope>
    <source>
        <strain evidence="11 12">JCM 14233</strain>
    </source>
</reference>
<dbReference type="PANTHER" id="PTHR42998:SF1">
    <property type="entry name" value="TYPE I RESTRICTION ENZYME HINDI METHYLASE SUBUNIT"/>
    <property type="match status" value="1"/>
</dbReference>
<dbReference type="Pfam" id="PF02384">
    <property type="entry name" value="N6_Mtase"/>
    <property type="match status" value="1"/>
</dbReference>
<evidence type="ECO:0000259" key="10">
    <source>
        <dbReference type="Pfam" id="PF12161"/>
    </source>
</evidence>
<accession>A0A7I7MPL1</accession>
<dbReference type="Pfam" id="PF12161">
    <property type="entry name" value="HsdM_N"/>
    <property type="match status" value="1"/>
</dbReference>
<dbReference type="GO" id="GO:0003677">
    <property type="term" value="F:DNA binding"/>
    <property type="evidence" value="ECO:0007669"/>
    <property type="project" value="InterPro"/>
</dbReference>
<evidence type="ECO:0000259" key="9">
    <source>
        <dbReference type="Pfam" id="PF02384"/>
    </source>
</evidence>
<dbReference type="EC" id="2.1.1.72" evidence="2"/>
<dbReference type="REBASE" id="374364">
    <property type="entry name" value="M.Msh14233ORF21100P"/>
</dbReference>
<keyword evidence="11" id="KW-0255">Endonuclease</keyword>
<dbReference type="PANTHER" id="PTHR42998">
    <property type="entry name" value="TYPE I RESTRICTION ENZYME HINDVIIP M PROTEIN-RELATED"/>
    <property type="match status" value="1"/>
</dbReference>
<feature type="domain" description="DNA methylase adenine-specific" evidence="9">
    <location>
        <begin position="198"/>
        <end position="523"/>
    </location>
</feature>
<keyword evidence="4" id="KW-0808">Transferase</keyword>
<feature type="region of interest" description="Disordered" evidence="8">
    <location>
        <begin position="1"/>
        <end position="39"/>
    </location>
</feature>
<gene>
    <name evidence="11" type="primary">hsdM</name>
    <name evidence="11" type="ORF">MSHI_21100</name>
</gene>
<dbReference type="InterPro" id="IPR052916">
    <property type="entry name" value="Type-I_RE_MTase_Subunit"/>
</dbReference>
<evidence type="ECO:0000256" key="1">
    <source>
        <dbReference type="ARBA" id="ARBA00006594"/>
    </source>
</evidence>
<dbReference type="InterPro" id="IPR029063">
    <property type="entry name" value="SAM-dependent_MTases_sf"/>
</dbReference>
<dbReference type="InterPro" id="IPR022749">
    <property type="entry name" value="D12N6_MeTrfase_N"/>
</dbReference>
<dbReference type="PRINTS" id="PR00507">
    <property type="entry name" value="N12N6MTFRASE"/>
</dbReference>
<dbReference type="GO" id="GO:0009307">
    <property type="term" value="P:DNA restriction-modification system"/>
    <property type="evidence" value="ECO:0007669"/>
    <property type="project" value="UniProtKB-KW"/>
</dbReference>
<evidence type="ECO:0000313" key="11">
    <source>
        <dbReference type="EMBL" id="BBX74204.1"/>
    </source>
</evidence>
<evidence type="ECO:0000256" key="7">
    <source>
        <dbReference type="ARBA" id="ARBA00047942"/>
    </source>
</evidence>
<evidence type="ECO:0000256" key="5">
    <source>
        <dbReference type="ARBA" id="ARBA00022691"/>
    </source>
</evidence>
<keyword evidence="12" id="KW-1185">Reference proteome</keyword>
<feature type="domain" description="N6 adenine-specific DNA methyltransferase N-terminal" evidence="10">
    <location>
        <begin position="39"/>
        <end position="185"/>
    </location>
</feature>
<keyword evidence="11" id="KW-0540">Nuclease</keyword>
<sequence>MLDAKPAMSGIARGTDRKDPGMSPRKKRGPQAPSTRKELKDTLWKAADKLRGSLSASQYKDVVLGLVFLKYVSDAYDERRAAIRAEMAANSPGESQIEDPVDDPEECFGHGAFVVPPNARWKYLAQNANGKPAVGDEPAKNIGQLIDEAMDAVMAANPTLAGTLPRIYHKDNIDQRRLGELIDLFSGARFCRQGEHRARDLMGEVYEYFLANFAHAEGKRGGEFFTPPSVVKVIVEVLAPARGRVYDPCCGSGGMFVQTEKFIDEHNGDPNHISIYGQESVEQTWRMAKMNLAIHGIDNTGLGPRWADTFICDQHPNVPMDYVMANPPFNIKDWARNEVDPRWRFGIPPANNANYAWIQHILSKLAPGGQAGVVMANGSMSSNSNGESDIRAKIVEADLVSCMVALPTQLFRSTGIPVCLWFFAKDKTAGAQGSVDRSGQVLFVDAREFGYMVDRAERALSTEEILRIGETYHAWRGSTSAAVKGLTYEDVTGFCRSVTLTDIKAEDYALTPGRYVGAPDVKDDEEPADRKIARLTTQLRAAFDESARLEKVVREQLKRIDW</sequence>
<evidence type="ECO:0000256" key="2">
    <source>
        <dbReference type="ARBA" id="ARBA00011900"/>
    </source>
</evidence>
<dbReference type="GO" id="GO:0009007">
    <property type="term" value="F:site-specific DNA-methyltransferase (adenine-specific) activity"/>
    <property type="evidence" value="ECO:0007669"/>
    <property type="project" value="UniProtKB-EC"/>
</dbReference>
<dbReference type="Gene3D" id="1.20.1260.30">
    <property type="match status" value="1"/>
</dbReference>